<feature type="compositionally biased region" description="Low complexity" evidence="5">
    <location>
        <begin position="279"/>
        <end position="293"/>
    </location>
</feature>
<dbReference type="OrthoDB" id="272411at2759"/>
<keyword evidence="10" id="KW-1185">Reference proteome</keyword>
<evidence type="ECO:0000259" key="8">
    <source>
        <dbReference type="Pfam" id="PF19038"/>
    </source>
</evidence>
<dbReference type="GO" id="GO:0035658">
    <property type="term" value="C:Mon1-Ccz1 complex"/>
    <property type="evidence" value="ECO:0007669"/>
    <property type="project" value="TreeGrafter"/>
</dbReference>
<dbReference type="PANTHER" id="PTHR13027:SF7">
    <property type="entry name" value="VACUOLAR FUSION PROTEIN MON1 HOMOLOG"/>
    <property type="match status" value="1"/>
</dbReference>
<organism evidence="9 10">
    <name type="scientific">Tilletiopsis washingtonensis</name>
    <dbReference type="NCBI Taxonomy" id="58919"/>
    <lineage>
        <taxon>Eukaryota</taxon>
        <taxon>Fungi</taxon>
        <taxon>Dikarya</taxon>
        <taxon>Basidiomycota</taxon>
        <taxon>Ustilaginomycotina</taxon>
        <taxon>Exobasidiomycetes</taxon>
        <taxon>Entylomatales</taxon>
        <taxon>Entylomatales incertae sedis</taxon>
        <taxon>Tilletiopsis</taxon>
    </lineage>
</organism>
<dbReference type="Proteomes" id="UP000245946">
    <property type="component" value="Unassembled WGS sequence"/>
</dbReference>
<dbReference type="PRINTS" id="PR01546">
    <property type="entry name" value="YEAST73DUF"/>
</dbReference>
<evidence type="ECO:0000313" key="9">
    <source>
        <dbReference type="EMBL" id="PWN97969.1"/>
    </source>
</evidence>
<dbReference type="InterPro" id="IPR004353">
    <property type="entry name" value="Mon1"/>
</dbReference>
<feature type="compositionally biased region" description="Low complexity" evidence="5">
    <location>
        <begin position="318"/>
        <end position="330"/>
    </location>
</feature>
<feature type="compositionally biased region" description="Pro residues" evidence="5">
    <location>
        <begin position="27"/>
        <end position="45"/>
    </location>
</feature>
<evidence type="ECO:0000256" key="2">
    <source>
        <dbReference type="ARBA" id="ARBA00004440"/>
    </source>
</evidence>
<name>A0A316Z8P4_9BASI</name>
<dbReference type="GO" id="GO:0006623">
    <property type="term" value="P:protein targeting to vacuole"/>
    <property type="evidence" value="ECO:0007669"/>
    <property type="project" value="InterPro"/>
</dbReference>
<feature type="domain" description="FUZ/MON1/HPS1 second Longin" evidence="7">
    <location>
        <begin position="654"/>
        <end position="774"/>
    </location>
</feature>
<evidence type="ECO:0000256" key="4">
    <source>
        <dbReference type="ARBA" id="ARBA00019201"/>
    </source>
</evidence>
<dbReference type="RefSeq" id="XP_025598248.1">
    <property type="nucleotide sequence ID" value="XM_025745272.1"/>
</dbReference>
<feature type="compositionally biased region" description="Low complexity" evidence="5">
    <location>
        <begin position="920"/>
        <end position="929"/>
    </location>
</feature>
<protein>
    <recommendedName>
        <fullName evidence="3">Vacuolar fusion protein MON1</fullName>
    </recommendedName>
    <alternativeName>
        <fullName evidence="4">Vacuolar fusion protein mon1</fullName>
    </alternativeName>
</protein>
<feature type="domain" description="FUZ/MON1/HPS1 first Longin" evidence="6">
    <location>
        <begin position="442"/>
        <end position="612"/>
    </location>
</feature>
<gene>
    <name evidence="9" type="ORF">FA09DRAFT_360768</name>
</gene>
<feature type="compositionally biased region" description="Low complexity" evidence="5">
    <location>
        <begin position="46"/>
        <end position="61"/>
    </location>
</feature>
<feature type="region of interest" description="Disordered" evidence="5">
    <location>
        <begin position="127"/>
        <end position="438"/>
    </location>
</feature>
<dbReference type="PANTHER" id="PTHR13027">
    <property type="entry name" value="SAND PROTEIN-RELATED"/>
    <property type="match status" value="1"/>
</dbReference>
<dbReference type="InterPro" id="IPR043972">
    <property type="entry name" value="FUZ/MON1/HPS1_longin_1"/>
</dbReference>
<feature type="compositionally biased region" description="Low complexity" evidence="5">
    <location>
        <begin position="230"/>
        <end position="263"/>
    </location>
</feature>
<evidence type="ECO:0000256" key="3">
    <source>
        <dbReference type="ARBA" id="ARBA00018132"/>
    </source>
</evidence>
<dbReference type="GO" id="GO:0032585">
    <property type="term" value="C:multivesicular body membrane"/>
    <property type="evidence" value="ECO:0007669"/>
    <property type="project" value="UniProtKB-SubCell"/>
</dbReference>
<reference evidence="9 10" key="1">
    <citation type="journal article" date="2018" name="Mol. Biol. Evol.">
        <title>Broad Genomic Sampling Reveals a Smut Pathogenic Ancestry of the Fungal Clade Ustilaginomycotina.</title>
        <authorList>
            <person name="Kijpornyongpan T."/>
            <person name="Mondo S.J."/>
            <person name="Barry K."/>
            <person name="Sandor L."/>
            <person name="Lee J."/>
            <person name="Lipzen A."/>
            <person name="Pangilinan J."/>
            <person name="LaButti K."/>
            <person name="Hainaut M."/>
            <person name="Henrissat B."/>
            <person name="Grigoriev I.V."/>
            <person name="Spatafora J.W."/>
            <person name="Aime M.C."/>
        </authorList>
    </citation>
    <scope>NUCLEOTIDE SEQUENCE [LARGE SCALE GENOMIC DNA]</scope>
    <source>
        <strain evidence="9 10">MCA 4186</strain>
    </source>
</reference>
<dbReference type="InterPro" id="IPR043970">
    <property type="entry name" value="FUZ/MON1/HPS1_longin_3"/>
</dbReference>
<dbReference type="GeneID" id="37272816"/>
<dbReference type="Pfam" id="PF19038">
    <property type="entry name" value="Fuz_longin_3"/>
    <property type="match status" value="1"/>
</dbReference>
<comment type="subcellular location">
    <subcellularLocation>
        <location evidence="2">Endosome</location>
        <location evidence="2">Multivesicular body membrane</location>
        <topology evidence="2">Peripheral membrane protein</topology>
    </subcellularLocation>
    <subcellularLocation>
        <location evidence="1">Prevacuolar compartment membrane</location>
        <topology evidence="1">Peripheral membrane protein</topology>
    </subcellularLocation>
</comment>
<dbReference type="InterPro" id="IPR043971">
    <property type="entry name" value="FUZ/MON1/HPS1_longin_2"/>
</dbReference>
<accession>A0A316Z8P4</accession>
<evidence type="ECO:0000259" key="6">
    <source>
        <dbReference type="Pfam" id="PF19036"/>
    </source>
</evidence>
<feature type="region of interest" description="Disordered" evidence="5">
    <location>
        <begin position="853"/>
        <end position="930"/>
    </location>
</feature>
<dbReference type="STRING" id="58919.A0A316Z8P4"/>
<dbReference type="Pfam" id="PF19036">
    <property type="entry name" value="Fuz_longin_1"/>
    <property type="match status" value="1"/>
</dbReference>
<sequence>MAASESGADAAAPSAARSFAALAVPAHSPPPTVSVTPAPSPPSRPPLGAASAASSAAPSPAASFILQRPANAAAPRLSSAAHSSLAVALARPPPLVRRTLSGSKGAGTSAELSDAVATGASGSLLLSVDSESEGAPSAGAELSAPEEARPGLTSLPSASGSDLASRLRHAIEGELPNVSVDEAEGSSEADTDREPAGRSSHEAAQDSGVAQAPSLAASDAEPAPVTGQQAASVAEGSSSEEPSAGTGWGWSTLTTLPTMPPSLKISAPSLKRLGLGGYSASSEASDTSSIDSAPGPSGLRRWWGAPSPVSSETTVAEQASSPSAAASSAQPPQPKLPRGSFPVSKPRKKSSAAQSSAGESRSGRAEASSSRTPVDAADVEAQAKAKAREERRRRRELEKVREEENISETDLSDPHALGAILPPGDGDPPDPSSSQPRFPERQYYVLSAAGKPVYVSTLTSARLARAEAATALRRKQDPSADGPSEELAALLKEHEAADDLEDEAATMRVAVMQALVSNYAGVGGNKLQEASREVLELAPREQVTYLLRPPLYLVCISAWGEAESTRRSHLEYLHFAIVSLVSGSQLSRLFARAANFDLRRLLEGTDGLLDSLVRRLQKDPAVPLGALQPLRLLPALRDDVGSLLGPARGTERPKDVLYVLLLARQRIVTLARPRRHSVHPVDCQLLINTVYGTKALRESGTESWVPICLPKFAPQGFVYAHVSFLDANDAEEAALAEVKPGASGGGTRQPDLALVLVTGNPGGFSELSAWRKSILSSLQTTGLLPRLLGALPASPYSADDMGIAGLRHFVFKWRANVQLTAPRFEAPYEAGSEAQQRLLTLYNVAHDAVHGRARKARARARAQDEEQSAAAAAKGTPVVAAKAPEEPRRGVPTSVLASHPPARTGGTASSSHSRTASDEPAAPASSSTPQMHICRTAHEAVLAWVTPPFELYMAAGPNLPRGALVAAASAVARWVKANEAALFLISSPTL</sequence>
<feature type="compositionally biased region" description="Low complexity" evidence="5">
    <location>
        <begin position="351"/>
        <end position="380"/>
    </location>
</feature>
<dbReference type="Pfam" id="PF19037">
    <property type="entry name" value="Fuz_longin_2"/>
    <property type="match status" value="1"/>
</dbReference>
<feature type="compositionally biased region" description="Polar residues" evidence="5">
    <location>
        <begin position="308"/>
        <end position="317"/>
    </location>
</feature>
<feature type="compositionally biased region" description="Low complexity" evidence="5">
    <location>
        <begin position="868"/>
        <end position="882"/>
    </location>
</feature>
<dbReference type="AlphaFoldDB" id="A0A316Z8P4"/>
<evidence type="ECO:0000313" key="10">
    <source>
        <dbReference type="Proteomes" id="UP000245946"/>
    </source>
</evidence>
<proteinExistence type="predicted"/>
<dbReference type="EMBL" id="KZ819293">
    <property type="protein sequence ID" value="PWN97969.1"/>
    <property type="molecule type" value="Genomic_DNA"/>
</dbReference>
<feature type="compositionally biased region" description="Basic and acidic residues" evidence="5">
    <location>
        <begin position="190"/>
        <end position="204"/>
    </location>
</feature>
<feature type="region of interest" description="Disordered" evidence="5">
    <location>
        <begin position="89"/>
        <end position="113"/>
    </location>
</feature>
<feature type="domain" description="FUZ/MON1/HPS1 third Longin" evidence="8">
    <location>
        <begin position="805"/>
        <end position="979"/>
    </location>
</feature>
<evidence type="ECO:0000256" key="5">
    <source>
        <dbReference type="SAM" id="MobiDB-lite"/>
    </source>
</evidence>
<feature type="compositionally biased region" description="Basic and acidic residues" evidence="5">
    <location>
        <begin position="381"/>
        <end position="404"/>
    </location>
</feature>
<dbReference type="GO" id="GO:0000329">
    <property type="term" value="C:fungal-type vacuole membrane"/>
    <property type="evidence" value="ECO:0007669"/>
    <property type="project" value="TreeGrafter"/>
</dbReference>
<evidence type="ECO:0000256" key="1">
    <source>
        <dbReference type="ARBA" id="ARBA00004380"/>
    </source>
</evidence>
<dbReference type="GO" id="GO:0016192">
    <property type="term" value="P:vesicle-mediated transport"/>
    <property type="evidence" value="ECO:0007669"/>
    <property type="project" value="InterPro"/>
</dbReference>
<evidence type="ECO:0000259" key="7">
    <source>
        <dbReference type="Pfam" id="PF19037"/>
    </source>
</evidence>
<feature type="region of interest" description="Disordered" evidence="5">
    <location>
        <begin position="23"/>
        <end position="61"/>
    </location>
</feature>